<name>A0A1H6TJ96_9BACT</name>
<comment type="similarity">
    <text evidence="1">Belongs to the transferase hexapeptide repeat family.</text>
</comment>
<dbReference type="STRING" id="1416801.SAMN05192553_101312"/>
<dbReference type="InterPro" id="IPR018357">
    <property type="entry name" value="Hexapep_transf_CS"/>
</dbReference>
<dbReference type="PANTHER" id="PTHR43300">
    <property type="entry name" value="ACETYLTRANSFERASE"/>
    <property type="match status" value="1"/>
</dbReference>
<dbReference type="NCBIfam" id="TIGR03308">
    <property type="entry name" value="phn_thr-fam"/>
    <property type="match status" value="1"/>
</dbReference>
<evidence type="ECO:0000313" key="5">
    <source>
        <dbReference type="EMBL" id="SEI79376.1"/>
    </source>
</evidence>
<keyword evidence="6" id="KW-1185">Reference proteome</keyword>
<dbReference type="PROSITE" id="PS00101">
    <property type="entry name" value="HEXAPEP_TRANSFERASES"/>
    <property type="match status" value="1"/>
</dbReference>
<dbReference type="InterPro" id="IPR050179">
    <property type="entry name" value="Trans_hexapeptide_repeat"/>
</dbReference>
<evidence type="ECO:0000256" key="1">
    <source>
        <dbReference type="ARBA" id="ARBA00007274"/>
    </source>
</evidence>
<dbReference type="AlphaFoldDB" id="A0A1H6TJ96"/>
<keyword evidence="3" id="KW-0677">Repeat</keyword>
<keyword evidence="4" id="KW-0012">Acyltransferase</keyword>
<evidence type="ECO:0000256" key="3">
    <source>
        <dbReference type="ARBA" id="ARBA00022737"/>
    </source>
</evidence>
<dbReference type="InterPro" id="IPR017694">
    <property type="entry name" value="Phosphonate_tfrase_rpt"/>
</dbReference>
<reference evidence="6" key="1">
    <citation type="submission" date="2016-10" db="EMBL/GenBank/DDBJ databases">
        <authorList>
            <person name="Varghese N."/>
            <person name="Submissions S."/>
        </authorList>
    </citation>
    <scope>NUCLEOTIDE SEQUENCE [LARGE SCALE GENOMIC DNA]</scope>
    <source>
        <strain evidence="6">IBRC-M 10761</strain>
    </source>
</reference>
<dbReference type="InterPro" id="IPR001451">
    <property type="entry name" value="Hexapep"/>
</dbReference>
<dbReference type="GO" id="GO:0016746">
    <property type="term" value="F:acyltransferase activity"/>
    <property type="evidence" value="ECO:0007669"/>
    <property type="project" value="UniProtKB-KW"/>
</dbReference>
<sequence>MKFIDQFPAKKGDLPLLGEEPVVDETCKLYKVELGCYTYLAPHTSAHDVSFGDYSYTAGNVSMAYARIGKFASIANSVRINPGNHPQWRATQHHCTYRRVLYGFDSEDDHDFFRWRHDHHCLIGHDVWIGHGAIIMPGVKVGTGAIVGSGAIVTDDIPPYAIAVGVKAKVIKFRFPEHISQALQQIAWWDWDRVTLEERFKDFLQVEAFIEKYGQ</sequence>
<evidence type="ECO:0000256" key="2">
    <source>
        <dbReference type="ARBA" id="ARBA00022679"/>
    </source>
</evidence>
<dbReference type="Pfam" id="PF00132">
    <property type="entry name" value="Hexapep"/>
    <property type="match status" value="1"/>
</dbReference>
<dbReference type="RefSeq" id="WP_092168514.1">
    <property type="nucleotide sequence ID" value="NZ_FNZH01000001.1"/>
</dbReference>
<dbReference type="OrthoDB" id="9814490at2"/>
<accession>A0A1H6TJ96</accession>
<protein>
    <recommendedName>
        <fullName evidence="7">Phosphonate metabolim protein, transferase hexapeptide repeat family</fullName>
    </recommendedName>
</protein>
<dbReference type="CDD" id="cd03349">
    <property type="entry name" value="LbH_XAT"/>
    <property type="match status" value="1"/>
</dbReference>
<gene>
    <name evidence="5" type="ORF">SAMN05192553_101312</name>
</gene>
<dbReference type="InterPro" id="IPR011004">
    <property type="entry name" value="Trimer_LpxA-like_sf"/>
</dbReference>
<proteinExistence type="inferred from homology"/>
<dbReference type="SUPFAM" id="SSF51161">
    <property type="entry name" value="Trimeric LpxA-like enzymes"/>
    <property type="match status" value="1"/>
</dbReference>
<dbReference type="PANTHER" id="PTHR43300:SF11">
    <property type="entry name" value="ACETYLTRANSFERASE RV3034C-RELATED"/>
    <property type="match status" value="1"/>
</dbReference>
<keyword evidence="2" id="KW-0808">Transferase</keyword>
<dbReference type="Gene3D" id="2.160.10.10">
    <property type="entry name" value="Hexapeptide repeat proteins"/>
    <property type="match status" value="1"/>
</dbReference>
<evidence type="ECO:0000256" key="4">
    <source>
        <dbReference type="ARBA" id="ARBA00023315"/>
    </source>
</evidence>
<evidence type="ECO:0008006" key="7">
    <source>
        <dbReference type="Google" id="ProtNLM"/>
    </source>
</evidence>
<dbReference type="EMBL" id="FNZH01000001">
    <property type="protein sequence ID" value="SEI79376.1"/>
    <property type="molecule type" value="Genomic_DNA"/>
</dbReference>
<evidence type="ECO:0000313" key="6">
    <source>
        <dbReference type="Proteomes" id="UP000199403"/>
    </source>
</evidence>
<organism evidence="5 6">
    <name type="scientific">Cyclobacterium xiamenense</name>
    <dbReference type="NCBI Taxonomy" id="1297121"/>
    <lineage>
        <taxon>Bacteria</taxon>
        <taxon>Pseudomonadati</taxon>
        <taxon>Bacteroidota</taxon>
        <taxon>Cytophagia</taxon>
        <taxon>Cytophagales</taxon>
        <taxon>Cyclobacteriaceae</taxon>
        <taxon>Cyclobacterium</taxon>
    </lineage>
</organism>
<dbReference type="Proteomes" id="UP000199403">
    <property type="component" value="Unassembled WGS sequence"/>
</dbReference>